<dbReference type="OrthoDB" id="504564at2"/>
<dbReference type="InterPro" id="IPR016040">
    <property type="entry name" value="NAD(P)-bd_dom"/>
</dbReference>
<dbReference type="SUPFAM" id="SSF51735">
    <property type="entry name" value="NAD(P)-binding Rossmann-fold domains"/>
    <property type="match status" value="1"/>
</dbReference>
<dbReference type="Gene3D" id="3.40.50.720">
    <property type="entry name" value="NAD(P)-binding Rossmann-like Domain"/>
    <property type="match status" value="1"/>
</dbReference>
<dbReference type="Pfam" id="PF13460">
    <property type="entry name" value="NAD_binding_10"/>
    <property type="match status" value="1"/>
</dbReference>
<dbReference type="InterPro" id="IPR036291">
    <property type="entry name" value="NAD(P)-bd_dom_sf"/>
</dbReference>
<accession>A0A563W5H9</accession>
<evidence type="ECO:0000259" key="3">
    <source>
        <dbReference type="Pfam" id="PF13460"/>
    </source>
</evidence>
<dbReference type="GO" id="GO:0009523">
    <property type="term" value="C:photosystem II"/>
    <property type="evidence" value="ECO:0007669"/>
    <property type="project" value="UniProtKB-KW"/>
</dbReference>
<reference evidence="4 5" key="1">
    <citation type="submission" date="2019-01" db="EMBL/GenBank/DDBJ databases">
        <authorList>
            <person name="Brito A."/>
        </authorList>
    </citation>
    <scope>NUCLEOTIDE SEQUENCE [LARGE SCALE GENOMIC DNA]</scope>
    <source>
        <strain evidence="4">1</strain>
    </source>
</reference>
<keyword evidence="2" id="KW-0604">Photosystem II</keyword>
<dbReference type="EMBL" id="CAACVJ010000706">
    <property type="protein sequence ID" value="VEP18938.1"/>
    <property type="molecule type" value="Genomic_DNA"/>
</dbReference>
<dbReference type="InterPro" id="IPR044256">
    <property type="entry name" value="HCF244-like"/>
</dbReference>
<dbReference type="Proteomes" id="UP000320055">
    <property type="component" value="Unassembled WGS sequence"/>
</dbReference>
<dbReference type="GO" id="GO:0015979">
    <property type="term" value="P:photosynthesis"/>
    <property type="evidence" value="ECO:0007669"/>
    <property type="project" value="UniProtKB-KW"/>
</dbReference>
<name>A0A563W5H9_9CYAN</name>
<dbReference type="RefSeq" id="WP_144868528.1">
    <property type="nucleotide sequence ID" value="NZ_LR213853.1"/>
</dbReference>
<dbReference type="CDD" id="cd05243">
    <property type="entry name" value="SDR_a5"/>
    <property type="match status" value="1"/>
</dbReference>
<dbReference type="AlphaFoldDB" id="A0A563W5H9"/>
<gene>
    <name evidence="4" type="ORF">H1P_970011</name>
</gene>
<protein>
    <submittedName>
        <fullName evidence="4">NmrA family protein</fullName>
    </submittedName>
</protein>
<keyword evidence="1" id="KW-0602">Photosynthesis</keyword>
<evidence type="ECO:0000313" key="4">
    <source>
        <dbReference type="EMBL" id="VEP18938.1"/>
    </source>
</evidence>
<keyword evidence="5" id="KW-1185">Reference proteome</keyword>
<organism evidence="4 5">
    <name type="scientific">Hyella patelloides LEGE 07179</name>
    <dbReference type="NCBI Taxonomy" id="945734"/>
    <lineage>
        <taxon>Bacteria</taxon>
        <taxon>Bacillati</taxon>
        <taxon>Cyanobacteriota</taxon>
        <taxon>Cyanophyceae</taxon>
        <taxon>Pleurocapsales</taxon>
        <taxon>Hyellaceae</taxon>
        <taxon>Hyella</taxon>
    </lineage>
</organism>
<evidence type="ECO:0000256" key="1">
    <source>
        <dbReference type="ARBA" id="ARBA00022531"/>
    </source>
</evidence>
<feature type="domain" description="NAD(P)-binding" evidence="3">
    <location>
        <begin position="6"/>
        <end position="187"/>
    </location>
</feature>
<evidence type="ECO:0000313" key="5">
    <source>
        <dbReference type="Proteomes" id="UP000320055"/>
    </source>
</evidence>
<proteinExistence type="predicted"/>
<evidence type="ECO:0000256" key="2">
    <source>
        <dbReference type="ARBA" id="ARBA00023276"/>
    </source>
</evidence>
<sequence length="297" mass="33037">MFLVTGATGSLGRRIVRQLREQDSSVRAFVRLYSNYGELEDRGAEVFIGDLTEARDIAKATRDIEYVISCHGSGKDAQAVDYRANIDLIDHAIANNVKHFVFISVLGVDRGYQAPTFKAKREVEKYLMASGLNYTILRPTGFANNLLPLAERFRDTGLYLLIGDNQNRSSIVSTDDLAKIAIASVTNSSAQNQVFAVGGAEVLTREDIPRIFAEVFQREPIILNPPLFLFDGLRSGIGLINPQLEQSLGTLRTLLAHEFYCTTEEITRLESTFNLKMESVRSFIQRYLGSGLSTANE</sequence>
<dbReference type="PANTHER" id="PTHR47128:SF2">
    <property type="entry name" value="PROTEIN HIGH CHLOROPHYLL FLUORESCENCE PHENOTYPE 244, CHLOROPLASTIC"/>
    <property type="match status" value="1"/>
</dbReference>
<dbReference type="PANTHER" id="PTHR47128">
    <property type="match status" value="1"/>
</dbReference>